<evidence type="ECO:0000313" key="1">
    <source>
        <dbReference type="EMBL" id="GBN06210.1"/>
    </source>
</evidence>
<dbReference type="Proteomes" id="UP000499080">
    <property type="component" value="Unassembled WGS sequence"/>
</dbReference>
<organism evidence="1 2">
    <name type="scientific">Araneus ventricosus</name>
    <name type="common">Orbweaver spider</name>
    <name type="synonym">Epeira ventricosa</name>
    <dbReference type="NCBI Taxonomy" id="182803"/>
    <lineage>
        <taxon>Eukaryota</taxon>
        <taxon>Metazoa</taxon>
        <taxon>Ecdysozoa</taxon>
        <taxon>Arthropoda</taxon>
        <taxon>Chelicerata</taxon>
        <taxon>Arachnida</taxon>
        <taxon>Araneae</taxon>
        <taxon>Araneomorphae</taxon>
        <taxon>Entelegynae</taxon>
        <taxon>Araneoidea</taxon>
        <taxon>Araneidae</taxon>
        <taxon>Araneus</taxon>
    </lineage>
</organism>
<accession>A0A4Y2KVX8</accession>
<reference evidence="1 2" key="1">
    <citation type="journal article" date="2019" name="Sci. Rep.">
        <title>Orb-weaving spider Araneus ventricosus genome elucidates the spidroin gene catalogue.</title>
        <authorList>
            <person name="Kono N."/>
            <person name="Nakamura H."/>
            <person name="Ohtoshi R."/>
            <person name="Moran D.A.P."/>
            <person name="Shinohara A."/>
            <person name="Yoshida Y."/>
            <person name="Fujiwara M."/>
            <person name="Mori M."/>
            <person name="Tomita M."/>
            <person name="Arakawa K."/>
        </authorList>
    </citation>
    <scope>NUCLEOTIDE SEQUENCE [LARGE SCALE GENOMIC DNA]</scope>
</reference>
<dbReference type="AlphaFoldDB" id="A0A4Y2KVX8"/>
<dbReference type="EMBL" id="BGPR01005041">
    <property type="protein sequence ID" value="GBN06210.1"/>
    <property type="molecule type" value="Genomic_DNA"/>
</dbReference>
<dbReference type="OrthoDB" id="6625945at2759"/>
<evidence type="ECO:0000313" key="2">
    <source>
        <dbReference type="Proteomes" id="UP000499080"/>
    </source>
</evidence>
<proteinExistence type="predicted"/>
<comment type="caution">
    <text evidence="1">The sequence shown here is derived from an EMBL/GenBank/DDBJ whole genome shotgun (WGS) entry which is preliminary data.</text>
</comment>
<sequence>MSKMAKHGTPQEQPPACLILSEYQGSDVLRGYAQIVGAQDRKTRQNGQVWILNCVFDGILLKGAESSAILQRLESSLHNYVACVYEENWWIELVSELNKEADYTIAFMYPHGPSETFYWPERQDECPVPTQHILCVIETPELTSHTGRLYKIGATSKKKMDDSSNTFKESC</sequence>
<protein>
    <submittedName>
        <fullName evidence="1">Uncharacterized protein</fullName>
    </submittedName>
</protein>
<name>A0A4Y2KVX8_ARAVE</name>
<keyword evidence="2" id="KW-1185">Reference proteome</keyword>
<gene>
    <name evidence="1" type="ORF">AVEN_55012_1</name>
</gene>